<evidence type="ECO:0000256" key="2">
    <source>
        <dbReference type="SAM" id="Phobius"/>
    </source>
</evidence>
<feature type="region of interest" description="Disordered" evidence="1">
    <location>
        <begin position="22"/>
        <end position="97"/>
    </location>
</feature>
<evidence type="ECO:0000313" key="4">
    <source>
        <dbReference type="Proteomes" id="UP001439008"/>
    </source>
</evidence>
<reference evidence="3 4" key="1">
    <citation type="journal article" date="2024" name="BMC Biol.">
        <title>Comparative genomics of Ascetosporea gives new insight into the evolutionary basis for animal parasitism in Rhizaria.</title>
        <authorList>
            <person name="Hiltunen Thoren M."/>
            <person name="Onut-Brannstrom I."/>
            <person name="Alfjorden A."/>
            <person name="Peckova H."/>
            <person name="Swords F."/>
            <person name="Hooper C."/>
            <person name="Holzer A.S."/>
            <person name="Bass D."/>
            <person name="Burki F."/>
        </authorList>
    </citation>
    <scope>NUCLEOTIDE SEQUENCE [LARGE SCALE GENOMIC DNA]</scope>
    <source>
        <strain evidence="3">20-A016</strain>
    </source>
</reference>
<keyword evidence="2" id="KW-1133">Transmembrane helix</keyword>
<organism evidence="3 4">
    <name type="scientific">Bonamia ostreae</name>
    <dbReference type="NCBI Taxonomy" id="126728"/>
    <lineage>
        <taxon>Eukaryota</taxon>
        <taxon>Sar</taxon>
        <taxon>Rhizaria</taxon>
        <taxon>Endomyxa</taxon>
        <taxon>Ascetosporea</taxon>
        <taxon>Haplosporida</taxon>
        <taxon>Bonamia</taxon>
    </lineage>
</organism>
<keyword evidence="2" id="KW-0812">Transmembrane</keyword>
<protein>
    <submittedName>
        <fullName evidence="3">Uncharacterized protein</fullName>
    </submittedName>
</protein>
<sequence>MDVFVLSRDYCFDLKTKKPQILDGKNIEEKMKKENKNEKSVKTGNENQKLDKQKIKKKEENSEKDKSTNKKSTEIKIEKEENNEEKISDSDETSNNKKAVKNISKEMKVSSGDNIFKILIDRIKKVEIDHSVIRKLVHEQNLEFVKYSEETEKRIENSLNSIYHINKRIDGLRKSNANFRAFFGLLTVINFLMNVMLLVYIYKRRI</sequence>
<gene>
    <name evidence="3" type="ORF">MHBO_001529</name>
</gene>
<keyword evidence="4" id="KW-1185">Reference proteome</keyword>
<evidence type="ECO:0000256" key="1">
    <source>
        <dbReference type="SAM" id="MobiDB-lite"/>
    </source>
</evidence>
<name>A0ABV2AJW1_9EUKA</name>
<evidence type="ECO:0000313" key="3">
    <source>
        <dbReference type="EMBL" id="MES1919754.1"/>
    </source>
</evidence>
<comment type="caution">
    <text evidence="3">The sequence shown here is derived from an EMBL/GenBank/DDBJ whole genome shotgun (WGS) entry which is preliminary data.</text>
</comment>
<feature type="compositionally biased region" description="Basic and acidic residues" evidence="1">
    <location>
        <begin position="48"/>
        <end position="89"/>
    </location>
</feature>
<feature type="compositionally biased region" description="Basic and acidic residues" evidence="1">
    <location>
        <begin position="25"/>
        <end position="41"/>
    </location>
</feature>
<dbReference type="Proteomes" id="UP001439008">
    <property type="component" value="Unassembled WGS sequence"/>
</dbReference>
<feature type="transmembrane region" description="Helical" evidence="2">
    <location>
        <begin position="181"/>
        <end position="202"/>
    </location>
</feature>
<keyword evidence="2" id="KW-0472">Membrane</keyword>
<accession>A0ABV2AJW1</accession>
<dbReference type="EMBL" id="JBDODL010000389">
    <property type="protein sequence ID" value="MES1919754.1"/>
    <property type="molecule type" value="Genomic_DNA"/>
</dbReference>
<proteinExistence type="predicted"/>